<dbReference type="InterPro" id="IPR050344">
    <property type="entry name" value="Peptidase_M1_aminopeptidases"/>
</dbReference>
<evidence type="ECO:0000256" key="12">
    <source>
        <dbReference type="SAM" id="SignalP"/>
    </source>
</evidence>
<dbReference type="PANTHER" id="PTHR11533:SF174">
    <property type="entry name" value="PUROMYCIN-SENSITIVE AMINOPEPTIDASE-RELATED"/>
    <property type="match status" value="1"/>
</dbReference>
<evidence type="ECO:0000259" key="13">
    <source>
        <dbReference type="Pfam" id="PF01433"/>
    </source>
</evidence>
<evidence type="ECO:0000256" key="9">
    <source>
        <dbReference type="ARBA" id="ARBA00022801"/>
    </source>
</evidence>
<evidence type="ECO:0000259" key="14">
    <source>
        <dbReference type="Pfam" id="PF17900"/>
    </source>
</evidence>
<dbReference type="EMBL" id="CP107006">
    <property type="protein sequence ID" value="UYQ93428.1"/>
    <property type="molecule type" value="Genomic_DNA"/>
</dbReference>
<keyword evidence="10" id="KW-0862">Zinc</keyword>
<feature type="domain" description="Peptidase M1 membrane alanine aminopeptidase" evidence="13">
    <location>
        <begin position="281"/>
        <end position="489"/>
    </location>
</feature>
<evidence type="ECO:0000313" key="15">
    <source>
        <dbReference type="EMBL" id="UYQ93428.1"/>
    </source>
</evidence>
<dbReference type="InterPro" id="IPR011989">
    <property type="entry name" value="ARM-like"/>
</dbReference>
<evidence type="ECO:0000256" key="3">
    <source>
        <dbReference type="ARBA" id="ARBA00010136"/>
    </source>
</evidence>
<organism evidence="15 16">
    <name type="scientific">Chitinophaga horti</name>
    <dbReference type="NCBI Taxonomy" id="2920382"/>
    <lineage>
        <taxon>Bacteria</taxon>
        <taxon>Pseudomonadati</taxon>
        <taxon>Bacteroidota</taxon>
        <taxon>Chitinophagia</taxon>
        <taxon>Chitinophagales</taxon>
        <taxon>Chitinophagaceae</taxon>
        <taxon>Chitinophaga</taxon>
    </lineage>
</organism>
<evidence type="ECO:0000256" key="5">
    <source>
        <dbReference type="ARBA" id="ARBA00015611"/>
    </source>
</evidence>
<evidence type="ECO:0000256" key="11">
    <source>
        <dbReference type="ARBA" id="ARBA00023049"/>
    </source>
</evidence>
<keyword evidence="9" id="KW-0378">Hydrolase</keyword>
<keyword evidence="12" id="KW-0732">Signal</keyword>
<dbReference type="RefSeq" id="WP_264281506.1">
    <property type="nucleotide sequence ID" value="NZ_CP107006.1"/>
</dbReference>
<feature type="chain" id="PRO_5046526087" description="Aminopeptidase N" evidence="12">
    <location>
        <begin position="27"/>
        <end position="850"/>
    </location>
</feature>
<dbReference type="InterPro" id="IPR042097">
    <property type="entry name" value="Aminopeptidase_N-like_N_sf"/>
</dbReference>
<protein>
    <recommendedName>
        <fullName evidence="5">Aminopeptidase N</fullName>
        <ecNumber evidence="4">3.4.11.2</ecNumber>
    </recommendedName>
</protein>
<evidence type="ECO:0000313" key="16">
    <source>
        <dbReference type="Proteomes" id="UP001162741"/>
    </source>
</evidence>
<dbReference type="Gene3D" id="1.25.10.10">
    <property type="entry name" value="Leucine-rich Repeat Variant"/>
    <property type="match status" value="1"/>
</dbReference>
<dbReference type="InterPro" id="IPR014782">
    <property type="entry name" value="Peptidase_M1_dom"/>
</dbReference>
<dbReference type="Gene3D" id="1.10.390.10">
    <property type="entry name" value="Neutral Protease Domain 2"/>
    <property type="match status" value="1"/>
</dbReference>
<comment type="cofactor">
    <cofactor evidence="2">
        <name>Zn(2+)</name>
        <dbReference type="ChEBI" id="CHEBI:29105"/>
    </cofactor>
</comment>
<keyword evidence="8" id="KW-0479">Metal-binding</keyword>
<dbReference type="PRINTS" id="PR00756">
    <property type="entry name" value="ALADIPTASE"/>
</dbReference>
<dbReference type="InterPro" id="IPR001930">
    <property type="entry name" value="Peptidase_M1"/>
</dbReference>
<reference evidence="15" key="1">
    <citation type="submission" date="2022-10" db="EMBL/GenBank/DDBJ databases">
        <title>Chitinophaga sp. nov., isolated from soil.</title>
        <authorList>
            <person name="Jeon C.O."/>
        </authorList>
    </citation>
    <scope>NUCLEOTIDE SEQUENCE</scope>
    <source>
        <strain evidence="15">R8</strain>
    </source>
</reference>
<gene>
    <name evidence="15" type="ORF">MKQ68_25435</name>
</gene>
<proteinExistence type="inferred from homology"/>
<evidence type="ECO:0000256" key="1">
    <source>
        <dbReference type="ARBA" id="ARBA00000098"/>
    </source>
</evidence>
<accession>A0ABY6J174</accession>
<dbReference type="InterPro" id="IPR016024">
    <property type="entry name" value="ARM-type_fold"/>
</dbReference>
<keyword evidence="16" id="KW-1185">Reference proteome</keyword>
<dbReference type="SUPFAM" id="SSF55486">
    <property type="entry name" value="Metalloproteases ('zincins'), catalytic domain"/>
    <property type="match status" value="1"/>
</dbReference>
<dbReference type="InterPro" id="IPR027268">
    <property type="entry name" value="Peptidase_M4/M1_CTD_sf"/>
</dbReference>
<evidence type="ECO:0000256" key="10">
    <source>
        <dbReference type="ARBA" id="ARBA00022833"/>
    </source>
</evidence>
<dbReference type="SUPFAM" id="SSF48371">
    <property type="entry name" value="ARM repeat"/>
    <property type="match status" value="1"/>
</dbReference>
<feature type="domain" description="Aminopeptidase N-like N-terminal" evidence="14">
    <location>
        <begin position="53"/>
        <end position="242"/>
    </location>
</feature>
<dbReference type="Proteomes" id="UP001162741">
    <property type="component" value="Chromosome"/>
</dbReference>
<keyword evidence="11" id="KW-0482">Metalloprotease</keyword>
<evidence type="ECO:0000256" key="2">
    <source>
        <dbReference type="ARBA" id="ARBA00001947"/>
    </source>
</evidence>
<evidence type="ECO:0000256" key="4">
    <source>
        <dbReference type="ARBA" id="ARBA00012564"/>
    </source>
</evidence>
<sequence length="850" mass="95383">MHRTSKLLCLLMAGITASGVFQGARAQSAANENENPALKIYRATPTKINNLVHTKLDVRFDYAKRYLNGKAWITLRPHFYATDSLLLDAKGMDIKTVAISKAGKNTPLKYDYDGWQLNINLDKLYKSTESYVIYIEYTAKPDELTVKGSSAITDAKGLYFINPDGKDPDKPVQIWTQGETEASSVWFPTIDKNNQKTTSEIAMTVPKKYVTLSNGKLVSQKPNTDGTRTDTWKMDQPHAPYLFMMAVGDFVITKDAPWKGKEVSYYQEKAYAPYAKAIFGHTPEMMTFYSNLLGVDYPWVKYSQVVVRDYVSGAMENTTATLHGEMVQKTDRELLDDNHLAESVIAHELFHQWFGDYATCESWSNLTLNESFADYSEYLWLEHKYGKDAADAHHLESLQNYFNFIGYAGDRDLVRFHYRDKEDMFDAVSYQKGGRILHMLRNYVGDDAFFKSLNLYLKNNAFKATESHHLRLAFEEVTGKDLNWFWNQWYFGQGYPELDFSYDYNDATKKVKVTVKQQQKGDKIFTMPFAIDVYEGGKKTRHNVILDERVDSFFLPYSSKPDFVNVDGDKILLAKTTDHRDINTYIFQYKNALNYQDRREAISATLKQQTSNAAARAVVVAAMKDKYEGLRAMAVGGVKLDNSDVKTAALETVVSLAKADPASVVRATAIGQLAKLKDGQYAPLFEAALKDKSYAVAGAALNALNTLNPENAYATAKSLEPAAKGALMNAISAVYTKKADPADIAFFDKQFATAGGQNAKFNAALQYLAMLSKVQDNAAFTKGIDAVKGFADQMNNGMVNNYFINLMQPIVKTKQEQASSATGAKAEELKQQAAYTEKVIAELRAAKTEE</sequence>
<evidence type="ECO:0000256" key="6">
    <source>
        <dbReference type="ARBA" id="ARBA00022438"/>
    </source>
</evidence>
<dbReference type="Gene3D" id="2.60.40.1730">
    <property type="entry name" value="tricorn interacting facor f3 domain"/>
    <property type="match status" value="1"/>
</dbReference>
<evidence type="ECO:0000256" key="8">
    <source>
        <dbReference type="ARBA" id="ARBA00022723"/>
    </source>
</evidence>
<feature type="signal peptide" evidence="12">
    <location>
        <begin position="1"/>
        <end position="26"/>
    </location>
</feature>
<dbReference type="CDD" id="cd09603">
    <property type="entry name" value="M1_APN_like"/>
    <property type="match status" value="1"/>
</dbReference>
<dbReference type="Pfam" id="PF17900">
    <property type="entry name" value="Peptidase_M1_N"/>
    <property type="match status" value="1"/>
</dbReference>
<comment type="similarity">
    <text evidence="3">Belongs to the peptidase M1 family.</text>
</comment>
<comment type="catalytic activity">
    <reaction evidence="1">
        <text>Release of an N-terminal amino acid, Xaa-|-Yaa- from a peptide, amide or arylamide. Xaa is preferably Ala, but may be most amino acids including Pro (slow action). When a terminal hydrophobic residue is followed by a prolyl residue, the two may be released as an intact Xaa-Pro dipeptide.</text>
        <dbReference type="EC" id="3.4.11.2"/>
    </reaction>
</comment>
<dbReference type="SUPFAM" id="SSF63737">
    <property type="entry name" value="Leukotriene A4 hydrolase N-terminal domain"/>
    <property type="match status" value="1"/>
</dbReference>
<dbReference type="InterPro" id="IPR045357">
    <property type="entry name" value="Aminopeptidase_N-like_N"/>
</dbReference>
<dbReference type="Pfam" id="PF01433">
    <property type="entry name" value="Peptidase_M1"/>
    <property type="match status" value="1"/>
</dbReference>
<keyword evidence="6" id="KW-0031">Aminopeptidase</keyword>
<keyword evidence="7" id="KW-0645">Protease</keyword>
<evidence type="ECO:0000256" key="7">
    <source>
        <dbReference type="ARBA" id="ARBA00022670"/>
    </source>
</evidence>
<name>A0ABY6J174_9BACT</name>
<dbReference type="PANTHER" id="PTHR11533">
    <property type="entry name" value="PROTEASE M1 ZINC METALLOPROTEASE"/>
    <property type="match status" value="1"/>
</dbReference>
<dbReference type="EC" id="3.4.11.2" evidence="4"/>